<dbReference type="InterPro" id="IPR037529">
    <property type="entry name" value="LysZ"/>
</dbReference>
<protein>
    <recommendedName>
        <fullName evidence="9">Putative [LysW]-aminoadipate/[LysW]-glutamate kinase</fullName>
        <ecNumber evidence="9">2.7.2.17</ecNumber>
        <ecNumber evidence="9">2.7.2.19</ecNumber>
    </recommendedName>
</protein>
<comment type="pathway">
    <text evidence="9">Amino-acid biosynthesis; L-lysine biosynthesis via AAA pathway; L-lysine from L-alpha-aminoadipate (Thermus route): step 2/5.</text>
</comment>
<dbReference type="RefSeq" id="WP_048053466.1">
    <property type="nucleotide sequence ID" value="NZ_DUJN01000002.1"/>
</dbReference>
<dbReference type="SUPFAM" id="SSF53633">
    <property type="entry name" value="Carbamate kinase-like"/>
    <property type="match status" value="1"/>
</dbReference>
<evidence type="ECO:0000256" key="6">
    <source>
        <dbReference type="ARBA" id="ARBA00022777"/>
    </source>
</evidence>
<comment type="subcellular location">
    <subcellularLocation>
        <location evidence="9">Cytoplasm</location>
    </subcellularLocation>
</comment>
<dbReference type="Pfam" id="PF00696">
    <property type="entry name" value="AA_kinase"/>
    <property type="match status" value="1"/>
</dbReference>
<keyword evidence="2 9" id="KW-0055">Arginine biosynthesis</keyword>
<evidence type="ECO:0000256" key="5">
    <source>
        <dbReference type="ARBA" id="ARBA00022741"/>
    </source>
</evidence>
<keyword evidence="5 9" id="KW-0547">Nucleotide-binding</keyword>
<dbReference type="GO" id="GO:0019878">
    <property type="term" value="P:lysine biosynthetic process via aminoadipic acid"/>
    <property type="evidence" value="ECO:0007669"/>
    <property type="project" value="UniProtKB-UniRule"/>
</dbReference>
<dbReference type="InterPro" id="IPR004662">
    <property type="entry name" value="AcgluKinase_fam"/>
</dbReference>
<dbReference type="UniPathway" id="UPA00068"/>
<keyword evidence="8 9" id="KW-0457">Lysine biosynthesis</keyword>
<keyword evidence="7 9" id="KW-0067">ATP-binding</keyword>
<dbReference type="NCBIfam" id="NF010660">
    <property type="entry name" value="PRK14058.1-2"/>
    <property type="match status" value="1"/>
</dbReference>
<comment type="caution">
    <text evidence="11">The sequence shown here is derived from an EMBL/GenBank/DDBJ whole genome shotgun (WGS) entry which is preliminary data.</text>
</comment>
<feature type="site" description="Transition state stabilizer" evidence="9">
    <location>
        <position position="217"/>
    </location>
</feature>
<dbReference type="GO" id="GO:0005737">
    <property type="term" value="C:cytoplasm"/>
    <property type="evidence" value="ECO:0007669"/>
    <property type="project" value="UniProtKB-SubCell"/>
</dbReference>
<dbReference type="HAMAP" id="MF_02082">
    <property type="entry name" value="LysZ"/>
    <property type="match status" value="1"/>
</dbReference>
<dbReference type="GO" id="GO:0042450">
    <property type="term" value="P:L-arginine biosynthetic process via ornithine"/>
    <property type="evidence" value="ECO:0007669"/>
    <property type="project" value="UniProtKB-UniRule"/>
</dbReference>
<comment type="similarity">
    <text evidence="9">Belongs to the acetylglutamate kinase family. LysZ subfamily.</text>
</comment>
<keyword evidence="6 9" id="KW-0418">Kinase</keyword>
<reference evidence="11" key="1">
    <citation type="journal article" date="2020" name="bioRxiv">
        <title>A rank-normalized archaeal taxonomy based on genome phylogeny resolves widespread incomplete and uneven classifications.</title>
        <authorList>
            <person name="Rinke C."/>
            <person name="Chuvochina M."/>
            <person name="Mussig A.J."/>
            <person name="Chaumeil P.-A."/>
            <person name="Waite D.W."/>
            <person name="Whitman W.B."/>
            <person name="Parks D.H."/>
            <person name="Hugenholtz P."/>
        </authorList>
    </citation>
    <scope>NUCLEOTIDE SEQUENCE</scope>
    <source>
        <strain evidence="11">UBA8834</strain>
    </source>
</reference>
<dbReference type="GO" id="GO:0003991">
    <property type="term" value="F:acetylglutamate kinase activity"/>
    <property type="evidence" value="ECO:0007669"/>
    <property type="project" value="TreeGrafter"/>
</dbReference>
<accession>A0A832T5W5</accession>
<comment type="pathway">
    <text evidence="9">Amino-acid biosynthesis; L-arginine biosynthesis.</text>
</comment>
<name>A0A832T5W5_PYRHR</name>
<comment type="function">
    <text evidence="9">Involved in both the arginine and lysine biosynthetic pathways. Phosphorylates the LysW-bound precursors glutamate (for arginine biosynthesis), respectively alpha-aminoadipate (for lysine biosynthesis).</text>
</comment>
<evidence type="ECO:0000256" key="2">
    <source>
        <dbReference type="ARBA" id="ARBA00022571"/>
    </source>
</evidence>
<gene>
    <name evidence="9" type="primary">lysZ</name>
    <name evidence="11" type="ORF">HA331_02805</name>
</gene>
<comment type="catalytic activity">
    <reaction evidence="9">
        <text>[amino-group carrier protein]-C-terminal-gamma-(L-glutamyl)-L-glutamate + ATP = [amino-group carrier protein]-C-terminal-gamma-(5-phospho-L-glutamyl)-L-glutamate + ADP</text>
        <dbReference type="Rhea" id="RHEA:52632"/>
        <dbReference type="Rhea" id="RHEA-COMP:13311"/>
        <dbReference type="Rhea" id="RHEA-COMP:13313"/>
        <dbReference type="ChEBI" id="CHEBI:30616"/>
        <dbReference type="ChEBI" id="CHEBI:136714"/>
        <dbReference type="ChEBI" id="CHEBI:136717"/>
        <dbReference type="ChEBI" id="CHEBI:456216"/>
        <dbReference type="EC" id="2.7.2.19"/>
    </reaction>
</comment>
<dbReference type="Proteomes" id="UP000617544">
    <property type="component" value="Unassembled WGS sequence"/>
</dbReference>
<evidence type="ECO:0000313" key="12">
    <source>
        <dbReference type="Proteomes" id="UP000617544"/>
    </source>
</evidence>
<feature type="binding site" evidence="9">
    <location>
        <position position="59"/>
    </location>
    <ligand>
        <name>substrate</name>
    </ligand>
</feature>
<keyword evidence="3 9" id="KW-0028">Amino-acid biosynthesis</keyword>
<feature type="site" description="Transition state stabilizer" evidence="9">
    <location>
        <position position="5"/>
    </location>
</feature>
<comment type="catalytic activity">
    <reaction evidence="9">
        <text>[amino-group carrier protein]-C-terminal-N-(1,4-dicarboxybutan-1-yl)-L-glutamine + ATP = [amino-group carrier protein]-C-terminal-N-(1-carboxy-5-phosphooxy-5-oxopentan-1-yl)-L-glutamine + ADP</text>
        <dbReference type="Rhea" id="RHEA:41944"/>
        <dbReference type="Rhea" id="RHEA-COMP:9694"/>
        <dbReference type="Rhea" id="RHEA-COMP:9712"/>
        <dbReference type="ChEBI" id="CHEBI:30616"/>
        <dbReference type="ChEBI" id="CHEBI:78499"/>
        <dbReference type="ChEBI" id="CHEBI:78503"/>
        <dbReference type="ChEBI" id="CHEBI:456216"/>
        <dbReference type="EC" id="2.7.2.17"/>
    </reaction>
</comment>
<feature type="binding site" evidence="9">
    <location>
        <position position="161"/>
    </location>
    <ligand>
        <name>substrate</name>
    </ligand>
</feature>
<dbReference type="GO" id="GO:0005524">
    <property type="term" value="F:ATP binding"/>
    <property type="evidence" value="ECO:0007669"/>
    <property type="project" value="UniProtKB-KW"/>
</dbReference>
<proteinExistence type="inferred from homology"/>
<evidence type="ECO:0000256" key="3">
    <source>
        <dbReference type="ARBA" id="ARBA00022605"/>
    </source>
</evidence>
<evidence type="ECO:0000313" key="11">
    <source>
        <dbReference type="EMBL" id="HII60683.1"/>
    </source>
</evidence>
<dbReference type="PIRSF" id="PIRSF000728">
    <property type="entry name" value="NAGK"/>
    <property type="match status" value="1"/>
</dbReference>
<dbReference type="NCBIfam" id="TIGR00761">
    <property type="entry name" value="argB"/>
    <property type="match status" value="1"/>
</dbReference>
<dbReference type="AlphaFoldDB" id="A0A832T5W5"/>
<evidence type="ECO:0000256" key="4">
    <source>
        <dbReference type="ARBA" id="ARBA00022679"/>
    </source>
</evidence>
<dbReference type="PANTHER" id="PTHR23342:SF0">
    <property type="entry name" value="N-ACETYLGLUTAMATE SYNTHASE, MITOCHONDRIAL"/>
    <property type="match status" value="1"/>
</dbReference>
<evidence type="ECO:0000256" key="9">
    <source>
        <dbReference type="HAMAP-Rule" id="MF_02082"/>
    </source>
</evidence>
<evidence type="ECO:0000256" key="1">
    <source>
        <dbReference type="ARBA" id="ARBA00022490"/>
    </source>
</evidence>
<dbReference type="EMBL" id="DUJN01000002">
    <property type="protein sequence ID" value="HII60683.1"/>
    <property type="molecule type" value="Genomic_DNA"/>
</dbReference>
<comment type="caution">
    <text evidence="9">Lacks conserved residue(s) required for the propagation of feature annotation.</text>
</comment>
<dbReference type="EC" id="2.7.2.17" evidence="9"/>
<dbReference type="Gene3D" id="3.40.1160.10">
    <property type="entry name" value="Acetylglutamate kinase-like"/>
    <property type="match status" value="1"/>
</dbReference>
<dbReference type="GeneID" id="1442564"/>
<dbReference type="InterPro" id="IPR036393">
    <property type="entry name" value="AceGlu_kinase-like_sf"/>
</dbReference>
<keyword evidence="1 9" id="KW-0963">Cytoplasm</keyword>
<evidence type="ECO:0000259" key="10">
    <source>
        <dbReference type="Pfam" id="PF00696"/>
    </source>
</evidence>
<feature type="domain" description="Aspartate/glutamate/uridylate kinase" evidence="10">
    <location>
        <begin position="2"/>
        <end position="234"/>
    </location>
</feature>
<dbReference type="PANTHER" id="PTHR23342">
    <property type="entry name" value="N-ACETYLGLUTAMATE SYNTHASE"/>
    <property type="match status" value="1"/>
</dbReference>
<evidence type="ECO:0000256" key="7">
    <source>
        <dbReference type="ARBA" id="ARBA00022840"/>
    </source>
</evidence>
<keyword evidence="4 9" id="KW-0808">Transferase</keyword>
<organism evidence="11 12">
    <name type="scientific">Pyrococcus horikoshii</name>
    <dbReference type="NCBI Taxonomy" id="53953"/>
    <lineage>
        <taxon>Archaea</taxon>
        <taxon>Methanobacteriati</taxon>
        <taxon>Methanobacteriota</taxon>
        <taxon>Thermococci</taxon>
        <taxon>Thermococcales</taxon>
        <taxon>Thermococcaceae</taxon>
        <taxon>Pyrococcus</taxon>
    </lineage>
</organism>
<dbReference type="EC" id="2.7.2.19" evidence="9"/>
<evidence type="ECO:0000256" key="8">
    <source>
        <dbReference type="ARBA" id="ARBA00023154"/>
    </source>
</evidence>
<dbReference type="InterPro" id="IPR001048">
    <property type="entry name" value="Asp/Glu/Uridylate_kinase"/>
</dbReference>
<dbReference type="UniPathway" id="UPA00033">
    <property type="reaction ID" value="UER00036"/>
</dbReference>
<sequence length="244" mass="27187">MRVIKVGGSVLENLEKVFKPEIFRDAVVVHGGSRYVDELAKKLGLNVEKLTSPSGVTFRRTTRKVLDVYIAAVMKANRELVSFLRRQGIEAIGVSGVKEVIIGRRKKLIKAVINGKIMAIRDDYSGIIKEVNVEMIRNYMKVGVPVIAPIAYDPVENVPLNVDGDKVAYHVALALKSRELYFLSDTAFLINGEVIDKIPRNRIEEYFPYSSGGMRKKLLMAKKAIESGVERVIIEGLNGRTVIS</sequence>